<dbReference type="Proteomes" id="UP000238762">
    <property type="component" value="Unassembled WGS sequence"/>
</dbReference>
<dbReference type="RefSeq" id="WP_106290387.1">
    <property type="nucleotide sequence ID" value="NZ_CAWNTC010000150.1"/>
</dbReference>
<organism evidence="1 2">
    <name type="scientific">Merismopedia glauca CCAP 1448/3</name>
    <dbReference type="NCBI Taxonomy" id="1296344"/>
    <lineage>
        <taxon>Bacteria</taxon>
        <taxon>Bacillati</taxon>
        <taxon>Cyanobacteriota</taxon>
        <taxon>Cyanophyceae</taxon>
        <taxon>Synechococcales</taxon>
        <taxon>Merismopediaceae</taxon>
        <taxon>Merismopedia</taxon>
    </lineage>
</organism>
<evidence type="ECO:0000313" key="1">
    <source>
        <dbReference type="EMBL" id="PSB01280.1"/>
    </source>
</evidence>
<keyword evidence="2" id="KW-1185">Reference proteome</keyword>
<reference evidence="1 2" key="1">
    <citation type="submission" date="2018-02" db="EMBL/GenBank/DDBJ databases">
        <authorList>
            <person name="Cohen D.B."/>
            <person name="Kent A.D."/>
        </authorList>
    </citation>
    <scope>NUCLEOTIDE SEQUENCE [LARGE SCALE GENOMIC DNA]</scope>
    <source>
        <strain evidence="1 2">CCAP 1448/3</strain>
    </source>
</reference>
<sequence length="147" mass="16321">MASEQQVKQYIASWLQLGRKILVNDSRGILTLSAKKVVEGDRYTQEFESIWQQVSLLNSHNSYLEGTTETIAQLIAPAWEIVPCSLCNMLVATPQVVTQISSCPCHDLPNWPNNNIPVPTGAINSQVGLQEICHRLLTSHSHDSTHS</sequence>
<proteinExistence type="predicted"/>
<dbReference type="EMBL" id="PVWJ01000118">
    <property type="protein sequence ID" value="PSB01280.1"/>
    <property type="molecule type" value="Genomic_DNA"/>
</dbReference>
<gene>
    <name evidence="1" type="ORF">C7B64_19220</name>
</gene>
<name>A0A2T1BZ15_9CYAN</name>
<dbReference type="AlphaFoldDB" id="A0A2T1BZ15"/>
<evidence type="ECO:0000313" key="2">
    <source>
        <dbReference type="Proteomes" id="UP000238762"/>
    </source>
</evidence>
<protein>
    <submittedName>
        <fullName evidence="1">Uncharacterized protein</fullName>
    </submittedName>
</protein>
<dbReference type="OrthoDB" id="485097at2"/>
<accession>A0A2T1BZ15</accession>
<comment type="caution">
    <text evidence="1">The sequence shown here is derived from an EMBL/GenBank/DDBJ whole genome shotgun (WGS) entry which is preliminary data.</text>
</comment>
<reference evidence="1 2" key="2">
    <citation type="submission" date="2018-03" db="EMBL/GenBank/DDBJ databases">
        <title>The ancient ancestry and fast evolution of plastids.</title>
        <authorList>
            <person name="Moore K.R."/>
            <person name="Magnabosco C."/>
            <person name="Momper L."/>
            <person name="Gold D.A."/>
            <person name="Bosak T."/>
            <person name="Fournier G.P."/>
        </authorList>
    </citation>
    <scope>NUCLEOTIDE SEQUENCE [LARGE SCALE GENOMIC DNA]</scope>
    <source>
        <strain evidence="1 2">CCAP 1448/3</strain>
    </source>
</reference>